<feature type="domain" description="Glycosyl transferase family 1" evidence="1">
    <location>
        <begin position="188"/>
        <end position="349"/>
    </location>
</feature>
<name>A0A6N8FEN6_9BACI</name>
<dbReference type="PANTHER" id="PTHR45947">
    <property type="entry name" value="SULFOQUINOVOSYL TRANSFERASE SQD2"/>
    <property type="match status" value="1"/>
</dbReference>
<dbReference type="AlphaFoldDB" id="A0A6N8FEN6"/>
<keyword evidence="3" id="KW-0808">Transferase</keyword>
<dbReference type="Pfam" id="PF13439">
    <property type="entry name" value="Glyco_transf_4"/>
    <property type="match status" value="1"/>
</dbReference>
<evidence type="ECO:0000313" key="4">
    <source>
        <dbReference type="Proteomes" id="UP000469125"/>
    </source>
</evidence>
<evidence type="ECO:0000313" key="3">
    <source>
        <dbReference type="EMBL" id="MUK87651.1"/>
    </source>
</evidence>
<gene>
    <name evidence="3" type="ORF">GMD78_04455</name>
</gene>
<dbReference type="SUPFAM" id="SSF53756">
    <property type="entry name" value="UDP-Glycosyltransferase/glycogen phosphorylase"/>
    <property type="match status" value="1"/>
</dbReference>
<dbReference type="PANTHER" id="PTHR45947:SF3">
    <property type="entry name" value="SULFOQUINOVOSYL TRANSFERASE SQD2"/>
    <property type="match status" value="1"/>
</dbReference>
<dbReference type="GO" id="GO:0016758">
    <property type="term" value="F:hexosyltransferase activity"/>
    <property type="evidence" value="ECO:0007669"/>
    <property type="project" value="TreeGrafter"/>
</dbReference>
<accession>A0A6N8FEN6</accession>
<evidence type="ECO:0000259" key="2">
    <source>
        <dbReference type="Pfam" id="PF13439"/>
    </source>
</evidence>
<dbReference type="Pfam" id="PF00534">
    <property type="entry name" value="Glycos_transf_1"/>
    <property type="match status" value="1"/>
</dbReference>
<proteinExistence type="predicted"/>
<dbReference type="RefSeq" id="WP_155667509.1">
    <property type="nucleotide sequence ID" value="NZ_WOCA01000002.1"/>
</dbReference>
<dbReference type="EMBL" id="WOCA01000002">
    <property type="protein sequence ID" value="MUK87651.1"/>
    <property type="molecule type" value="Genomic_DNA"/>
</dbReference>
<organism evidence="3 4">
    <name type="scientific">Ornithinibacillus caprae</name>
    <dbReference type="NCBI Taxonomy" id="2678566"/>
    <lineage>
        <taxon>Bacteria</taxon>
        <taxon>Bacillati</taxon>
        <taxon>Bacillota</taxon>
        <taxon>Bacilli</taxon>
        <taxon>Bacillales</taxon>
        <taxon>Bacillaceae</taxon>
        <taxon>Ornithinibacillus</taxon>
    </lineage>
</organism>
<keyword evidence="4" id="KW-1185">Reference proteome</keyword>
<evidence type="ECO:0000259" key="1">
    <source>
        <dbReference type="Pfam" id="PF00534"/>
    </source>
</evidence>
<comment type="caution">
    <text evidence="3">The sequence shown here is derived from an EMBL/GenBank/DDBJ whole genome shotgun (WGS) entry which is preliminary data.</text>
</comment>
<reference evidence="3 4" key="1">
    <citation type="submission" date="2019-11" db="EMBL/GenBank/DDBJ databases">
        <authorList>
            <person name="Li X."/>
        </authorList>
    </citation>
    <scope>NUCLEOTIDE SEQUENCE [LARGE SCALE GENOMIC DNA]</scope>
    <source>
        <strain evidence="3 4">L9</strain>
    </source>
</reference>
<dbReference type="Proteomes" id="UP000469125">
    <property type="component" value="Unassembled WGS sequence"/>
</dbReference>
<dbReference type="InterPro" id="IPR001296">
    <property type="entry name" value="Glyco_trans_1"/>
</dbReference>
<protein>
    <submittedName>
        <fullName evidence="3">Glycosyltransferase</fullName>
    </submittedName>
</protein>
<dbReference type="CDD" id="cd03814">
    <property type="entry name" value="GT4-like"/>
    <property type="match status" value="1"/>
</dbReference>
<dbReference type="Gene3D" id="3.40.50.2000">
    <property type="entry name" value="Glycogen Phosphorylase B"/>
    <property type="match status" value="2"/>
</dbReference>
<dbReference type="InterPro" id="IPR028098">
    <property type="entry name" value="Glyco_trans_4-like_N"/>
</dbReference>
<sequence>MKIAIFTDTFYPDVNGVAKTLKRFTDYLRDQSIEYQVFAPKSSSGDMLTSHVHRFTSLPFFLYPECRIALPNVVHIKEEIQAFQPDIIHVATPFNMGLLGVHYAKKWNIPIVGSYHTDFDKYLDYYDFPGLKTVLWRYLRWFHRPLERIFVPSQVTLDHLKTQGFSGLSIWSRGVDCSQFHPNFDQSLIRERYAIKEKYILLYVGRLAPEKSVQLLPKVAEQLLNSISHDVHWLIVGDGPERMEIEKASPDHMTFTGFLSGEELARVYSAADLFVFPSATETFGNVVLESLASGTPVIAANAGGVRTIIKDGVTGVLCDPKSVPDFASQITTLLLDERKRKIMQLNSREYARSQSWDAIFEQLLFEYKEVIAERILVRAM</sequence>
<feature type="domain" description="Glycosyltransferase subfamily 4-like N-terminal" evidence="2">
    <location>
        <begin position="14"/>
        <end position="178"/>
    </location>
</feature>
<dbReference type="InterPro" id="IPR050194">
    <property type="entry name" value="Glycosyltransferase_grp1"/>
</dbReference>